<name>A0ABW4PAU2_9NOCA</name>
<sequence>MTAPRSTSNIGRRSDRPQRQADRQQPEEKRETFTDRTHQMLFSHYVPDGQR</sequence>
<feature type="region of interest" description="Disordered" evidence="1">
    <location>
        <begin position="1"/>
        <end position="51"/>
    </location>
</feature>
<comment type="caution">
    <text evidence="2">The sequence shown here is derived from an EMBL/GenBank/DDBJ whole genome shotgun (WGS) entry which is preliminary data.</text>
</comment>
<dbReference type="EMBL" id="JBHUFB010000020">
    <property type="protein sequence ID" value="MFD1815462.1"/>
    <property type="molecule type" value="Genomic_DNA"/>
</dbReference>
<dbReference type="RefSeq" id="WP_378487887.1">
    <property type="nucleotide sequence ID" value="NZ_JBHUFB010000020.1"/>
</dbReference>
<gene>
    <name evidence="2" type="ORF">ACFSJG_24850</name>
</gene>
<evidence type="ECO:0000313" key="2">
    <source>
        <dbReference type="EMBL" id="MFD1815462.1"/>
    </source>
</evidence>
<evidence type="ECO:0000256" key="1">
    <source>
        <dbReference type="SAM" id="MobiDB-lite"/>
    </source>
</evidence>
<accession>A0ABW4PAU2</accession>
<feature type="compositionally biased region" description="Basic and acidic residues" evidence="1">
    <location>
        <begin position="12"/>
        <end position="38"/>
    </location>
</feature>
<feature type="compositionally biased region" description="Polar residues" evidence="1">
    <location>
        <begin position="1"/>
        <end position="11"/>
    </location>
</feature>
<keyword evidence="3" id="KW-1185">Reference proteome</keyword>
<protein>
    <submittedName>
        <fullName evidence="2">Uncharacterized protein</fullName>
    </submittedName>
</protein>
<evidence type="ECO:0000313" key="3">
    <source>
        <dbReference type="Proteomes" id="UP001597286"/>
    </source>
</evidence>
<dbReference type="Proteomes" id="UP001597286">
    <property type="component" value="Unassembled WGS sequence"/>
</dbReference>
<proteinExistence type="predicted"/>
<reference evidence="3" key="1">
    <citation type="journal article" date="2019" name="Int. J. Syst. Evol. Microbiol.">
        <title>The Global Catalogue of Microorganisms (GCM) 10K type strain sequencing project: providing services to taxonomists for standard genome sequencing and annotation.</title>
        <authorList>
            <consortium name="The Broad Institute Genomics Platform"/>
            <consortium name="The Broad Institute Genome Sequencing Center for Infectious Disease"/>
            <person name="Wu L."/>
            <person name="Ma J."/>
        </authorList>
    </citation>
    <scope>NUCLEOTIDE SEQUENCE [LARGE SCALE GENOMIC DNA]</scope>
    <source>
        <strain evidence="3">DT72</strain>
    </source>
</reference>
<organism evidence="2 3">
    <name type="scientific">Rhodococcus gannanensis</name>
    <dbReference type="NCBI Taxonomy" id="1960308"/>
    <lineage>
        <taxon>Bacteria</taxon>
        <taxon>Bacillati</taxon>
        <taxon>Actinomycetota</taxon>
        <taxon>Actinomycetes</taxon>
        <taxon>Mycobacteriales</taxon>
        <taxon>Nocardiaceae</taxon>
        <taxon>Rhodococcus</taxon>
    </lineage>
</organism>